<dbReference type="Gene3D" id="2.60.40.4350">
    <property type="match status" value="1"/>
</dbReference>
<proteinExistence type="predicted"/>
<dbReference type="InterPro" id="IPR019117">
    <property type="entry name" value="CRISPR-assoc_protein_Cmr3"/>
</dbReference>
<evidence type="ECO:0000313" key="1">
    <source>
        <dbReference type="EMBL" id="KFN06991.1"/>
    </source>
</evidence>
<dbReference type="PATRIC" id="fig|44252.3.peg.3951"/>
<sequence>MRSMKRWLKIRPLEPVMLRDGRPFEANPGAKAHSMSEVPPSVVAGTLRTLLGKKLAEEHGHTTAFGEKEKLEVAKLAVRGPLLHYKEQPYFPVPRDLHFRQAGNRLEVDRIVPRKPGEGEGFLGTGRSGWHGDRLWPAAGASGKGAAAAPQYLSAEWMIDWLGTHALTEDWMKPLDNWYADETRLPENVQGGLTYVKEAASEPFLRAFPRDVRTHVAIDKASHTAMEGILFDTEALVFPEDAYLLAEADLSESNIAWPKGLSAIHSFGGKRRLAHFSETEAGEVWSCPDSILQALDGACYIRMVLATPAYFTKGWLPGWLDSDLRGKPEAMGEEDIVLELKWACVPRWQPISGWSYGKREEKAIRRMVPAGSVYFFKVERGNPRLLAEKLWLQSVSDRNRRTAMLDRNDGFGLALWGVWDEKAYSGDERNQEVESR</sequence>
<organism evidence="1 2">
    <name type="scientific">Paenibacillus macerans</name>
    <name type="common">Bacillus macerans</name>
    <dbReference type="NCBI Taxonomy" id="44252"/>
    <lineage>
        <taxon>Bacteria</taxon>
        <taxon>Bacillati</taxon>
        <taxon>Bacillota</taxon>
        <taxon>Bacilli</taxon>
        <taxon>Bacillales</taxon>
        <taxon>Paenibacillaceae</taxon>
        <taxon>Paenibacillus</taxon>
    </lineage>
</organism>
<dbReference type="AlphaFoldDB" id="A0A090ZS92"/>
<dbReference type="EMBL" id="JMQA01000036">
    <property type="protein sequence ID" value="KFN06991.1"/>
    <property type="molecule type" value="Genomic_DNA"/>
</dbReference>
<dbReference type="Pfam" id="PF09700">
    <property type="entry name" value="Cas_Cmr3"/>
    <property type="match status" value="1"/>
</dbReference>
<protein>
    <submittedName>
        <fullName evidence="1">CRISPR-associated family protein</fullName>
    </submittedName>
</protein>
<name>A0A090ZS92_PAEMA</name>
<dbReference type="NCBIfam" id="TIGR01888">
    <property type="entry name" value="cas_cmr3"/>
    <property type="match status" value="1"/>
</dbReference>
<dbReference type="HOGENOM" id="CLU_044328_0_0_9"/>
<accession>A0A090ZS92</accession>
<keyword evidence="2" id="KW-1185">Reference proteome</keyword>
<reference evidence="1 2" key="1">
    <citation type="submission" date="2014-04" db="EMBL/GenBank/DDBJ databases">
        <authorList>
            <person name="Bishop-Lilly K.A."/>
            <person name="Broomall S.M."/>
            <person name="Chain P.S."/>
            <person name="Chertkov O."/>
            <person name="Coyne S.R."/>
            <person name="Daligault H.E."/>
            <person name="Davenport K.W."/>
            <person name="Erkkila T."/>
            <person name="Frey K.G."/>
            <person name="Gibbons H.S."/>
            <person name="Gu W."/>
            <person name="Jaissle J."/>
            <person name="Johnson S.L."/>
            <person name="Koroleva G.I."/>
            <person name="Ladner J.T."/>
            <person name="Lo C.-C."/>
            <person name="Minogue T.D."/>
            <person name="Munk C."/>
            <person name="Palacios G.F."/>
            <person name="Redden C.L."/>
            <person name="Rosenzweig C.N."/>
            <person name="Scholz M.B."/>
            <person name="Teshima H."/>
            <person name="Xu Y."/>
        </authorList>
    </citation>
    <scope>NUCLEOTIDE SEQUENCE [LARGE SCALE GENOMIC DNA]</scope>
    <source>
        <strain evidence="1 2">8244</strain>
    </source>
</reference>
<gene>
    <name evidence="1" type="ORF">DJ90_4559</name>
</gene>
<dbReference type="Proteomes" id="UP000029278">
    <property type="component" value="Unassembled WGS sequence"/>
</dbReference>
<comment type="caution">
    <text evidence="1">The sequence shown here is derived from an EMBL/GenBank/DDBJ whole genome shotgun (WGS) entry which is preliminary data.</text>
</comment>
<dbReference type="InterPro" id="IPR010165">
    <property type="entry name" value="CRISPR-Cmr3_IIIB"/>
</dbReference>
<evidence type="ECO:0000313" key="2">
    <source>
        <dbReference type="Proteomes" id="UP000029278"/>
    </source>
</evidence>
<dbReference type="STRING" id="44252.DJ90_4559"/>
<dbReference type="Gene3D" id="3.30.70.2940">
    <property type="match status" value="1"/>
</dbReference>